<dbReference type="PANTHER" id="PTHR40254:SF1">
    <property type="entry name" value="BLR0577 PROTEIN"/>
    <property type="match status" value="1"/>
</dbReference>
<dbReference type="Gene3D" id="3.50.50.60">
    <property type="entry name" value="FAD/NAD(P)-binding domain"/>
    <property type="match status" value="1"/>
</dbReference>
<feature type="transmembrane region" description="Helical" evidence="1">
    <location>
        <begin position="6"/>
        <end position="25"/>
    </location>
</feature>
<dbReference type="PANTHER" id="PTHR40254">
    <property type="entry name" value="BLR0577 PROTEIN"/>
    <property type="match status" value="1"/>
</dbReference>
<reference evidence="3 4" key="1">
    <citation type="submission" date="2017-04" db="EMBL/GenBank/DDBJ databases">
        <authorList>
            <person name="Afonso C.L."/>
            <person name="Miller P.J."/>
            <person name="Scott M.A."/>
            <person name="Spackman E."/>
            <person name="Goraichik I."/>
            <person name="Dimitrov K.M."/>
            <person name="Suarez D.L."/>
            <person name="Swayne D.E."/>
        </authorList>
    </citation>
    <scope>NUCLEOTIDE SEQUENCE [LARGE SCALE GENOMIC DNA]</scope>
    <source>
        <strain evidence="3 4">USBA 355</strain>
    </source>
</reference>
<keyword evidence="1" id="KW-1133">Transmembrane helix</keyword>
<feature type="domain" description="FAD-dependent urate hydroxylase HpyO/Asp monooxygenase CreE-like FAD/NAD(P)-binding" evidence="2">
    <location>
        <begin position="9"/>
        <end position="164"/>
    </location>
</feature>
<keyword evidence="4" id="KW-1185">Reference proteome</keyword>
<keyword evidence="1" id="KW-0472">Membrane</keyword>
<dbReference type="InterPro" id="IPR038732">
    <property type="entry name" value="HpyO/CreE_NAD-binding"/>
</dbReference>
<dbReference type="Pfam" id="PF13454">
    <property type="entry name" value="NAD_binding_9"/>
    <property type="match status" value="1"/>
</dbReference>
<proteinExistence type="predicted"/>
<keyword evidence="1" id="KW-0812">Transmembrane</keyword>
<evidence type="ECO:0000313" key="3">
    <source>
        <dbReference type="EMBL" id="SMF84320.1"/>
    </source>
</evidence>
<accession>A0A1Y6CR17</accession>
<organism evidence="3 4">
    <name type="scientific">Tistlia consotensis USBA 355</name>
    <dbReference type="NCBI Taxonomy" id="560819"/>
    <lineage>
        <taxon>Bacteria</taxon>
        <taxon>Pseudomonadati</taxon>
        <taxon>Pseudomonadota</taxon>
        <taxon>Alphaproteobacteria</taxon>
        <taxon>Rhodospirillales</taxon>
        <taxon>Rhodovibrionaceae</taxon>
        <taxon>Tistlia</taxon>
    </lineage>
</organism>
<dbReference type="STRING" id="560819.SAMN05428998_1552"/>
<evidence type="ECO:0000256" key="1">
    <source>
        <dbReference type="SAM" id="Phobius"/>
    </source>
</evidence>
<dbReference type="AlphaFoldDB" id="A0A1Y6CR17"/>
<name>A0A1Y6CR17_9PROT</name>
<evidence type="ECO:0000313" key="4">
    <source>
        <dbReference type="Proteomes" id="UP000192917"/>
    </source>
</evidence>
<dbReference type="RefSeq" id="WP_159460390.1">
    <property type="nucleotide sequence ID" value="NZ_FWZX01000055.1"/>
</dbReference>
<gene>
    <name evidence="3" type="ORF">SAMN05428998_1552</name>
</gene>
<protein>
    <submittedName>
        <fullName evidence="3">Uncharacterized NAD(P)/FAD-binding protein YdhS</fullName>
    </submittedName>
</protein>
<dbReference type="EMBL" id="FWZX01000055">
    <property type="protein sequence ID" value="SMF84320.1"/>
    <property type="molecule type" value="Genomic_DNA"/>
</dbReference>
<dbReference type="InterPro" id="IPR052189">
    <property type="entry name" value="L-asp_N-monooxygenase_NS-form"/>
</dbReference>
<dbReference type="SUPFAM" id="SSF51905">
    <property type="entry name" value="FAD/NAD(P)-binding domain"/>
    <property type="match status" value="2"/>
</dbReference>
<dbReference type="InterPro" id="IPR036188">
    <property type="entry name" value="FAD/NAD-bd_sf"/>
</dbReference>
<evidence type="ECO:0000259" key="2">
    <source>
        <dbReference type="Pfam" id="PF13454"/>
    </source>
</evidence>
<dbReference type="Proteomes" id="UP000192917">
    <property type="component" value="Unassembled WGS sequence"/>
</dbReference>
<sequence length="471" mass="50882">MPRGARSIAIVGAGFSGTLMAIHLLPRARGGDRIYLFEQAPPFARGVAYGTDDPLHLLNVGAAGLGALEDHPRGFLDWLNSPASGDLGGLRRPLAADAFVSRMLYGRYLQHCLHEVLSSARRGRHFRPVTDEVVDIEELGSGLTVRVRDGRSFAVDSAVVATGNRPPDDVALPCYVGNPWNPGATLGIDPSADVLLIGTGLTMVDVVLSLVGQGHEGRIHAVSRRGLLPRTQAPESALPAWRIATPLPPTALGLLQAVRAEVAVAAAHGRPWQDVVQALRPRSQALWQSLDAQERRRFLRHLRPWWEVHRHRLAPSVSAHLDRLLKSGQLSVRAGRIDEQLLEGDRLVVRVRARGSRTVEELSVARVINCSGPRTDCADPGSPLLRALLARGLARPDGHGLGLEVDQGCALLDRHGEPSERLFALGPVTRGTFWEITAVPEIRRRCATLAADLMRASAAEPAARPRLAVGL</sequence>